<feature type="compositionally biased region" description="Polar residues" evidence="2">
    <location>
        <begin position="925"/>
        <end position="938"/>
    </location>
</feature>
<feature type="region of interest" description="Disordered" evidence="2">
    <location>
        <begin position="149"/>
        <end position="296"/>
    </location>
</feature>
<feature type="compositionally biased region" description="Low complexity" evidence="2">
    <location>
        <begin position="786"/>
        <end position="798"/>
    </location>
</feature>
<name>A0A6I9W4R9_9HYME</name>
<feature type="compositionally biased region" description="Basic and acidic residues" evidence="2">
    <location>
        <begin position="569"/>
        <end position="608"/>
    </location>
</feature>
<feature type="compositionally biased region" description="Polar residues" evidence="2">
    <location>
        <begin position="802"/>
        <end position="813"/>
    </location>
</feature>
<feature type="compositionally biased region" description="Low complexity" evidence="2">
    <location>
        <begin position="1326"/>
        <end position="1338"/>
    </location>
</feature>
<feature type="compositionally biased region" description="Gly residues" evidence="2">
    <location>
        <begin position="282"/>
        <end position="292"/>
    </location>
</feature>
<feature type="compositionally biased region" description="Low complexity" evidence="2">
    <location>
        <begin position="814"/>
        <end position="825"/>
    </location>
</feature>
<feature type="compositionally biased region" description="Basic and acidic residues" evidence="2">
    <location>
        <begin position="534"/>
        <end position="549"/>
    </location>
</feature>
<evidence type="ECO:0000256" key="1">
    <source>
        <dbReference type="SAM" id="Coils"/>
    </source>
</evidence>
<feature type="compositionally biased region" description="Basic and acidic residues" evidence="2">
    <location>
        <begin position="167"/>
        <end position="191"/>
    </location>
</feature>
<sequence>MGNNGSSSHQYCASNGPSQEIAGRGWTQSFPRELGRHHPQQPTGHKVLPEPPNQRLRATNNGNIIHNGGTISGRRPPALTLPHDLNKQGIFRSRSTSASNIGASRGRKLEHHCCYYGNGSRCCMENEMQELKRFGSEPDLRYSPMGRETARCNGQQQQQQQQQQHQHAMEHRHCGSGHYPERECRERESRYKGKKKYKAPPPPLNGVIDGSSPDSYRNYISRYPTESNQDRPSGCRGEEEIQPPPRRSRLFKTRAETKRAQVNWLSSSSSSQTHAIAERCENGGGGGGGGGLENERRWRGEDGRAANKENRLVWRDQSNHPHQDRWCRDEHRRSRIFDGKNTLQRSMSSPEFQAELMQVARKVRNKLNCGGRSSVESNQERNSDVDRCAKESKTEDAKRPEKRSAKNEESCPEERVIEDKITEERRLTDRCGRSENKHSSYDERKGNARDSGRTKDYTEERQAEAVSGGKRRLVEKSTTFDESSAVHPKDPLRKTPKDRLDAVGHSLEERFPSEKQRRDLLEDYQRAKSITKNRKYENVADSGRTRSESPVRPYIRTTDPRGQGSGRESTPERTSEAKEREKEKDSDRRWRKSDARNTDGAPDEKRWPCEPVPGSATAEKKDAKSKEKLARKPEAKEVVREKNWHVLPLPEKSAPKTFYFGMDEALSNESRNCVDQHMEQIQSRLQIREINGSIECHDYTDDNKSGIEDISLKLRPTLPKKQLEIPRFSPSAAWRLLSALEAPGPTMSTASEEVPVMFEERIERLSRPPPPLIALGPRSSHDKSGDSGISGDAGAANDDSLEVSTNTNNNRLKTQTTRPTWTPQQDLGEESSSDAGVDSPPPMPTPVKFPPRAHVFSLSLPRDDNRMYLYNPDLKNKEGSTFNSLQKLKRSVSGALGLGPLDIERKRTRDVLDDNWLLSTSAPTSLQHTQITDATRSSPPGWKPGFDDEDDDDEVLVEDLEDRGDFPVIMKPPSFSYLASGGHVMYLPESNDSQYQSQSLNYRNMAADNEKNSGNSSGLKYRKNGVDEFRKLNKDSEKTNKHSKEPIILKDKPFANDGKVNNRYSKSCENVSEMKQRSTSPIDQQNLQDDIKEDASEVKPPLKNNSKGRRFTFQSTVRQIERRRLAEKLSREAEAKERQRKGELEAMRKVEEEFQRKRAREKANIRQQLRLYSMDENLNSLPTVWDNSQLSRADPDGAPSSSASSPTSVPPAKLTTVRKNSVSSDEYLRKRAPSVDSRQQQHQHQQQPREYKDYRPKYYDWAPTESSSSHLEYKQTTVHPKVVCDIPKSSPVFVDAHSNVGKTANLSSTPRSDNYRKDFAHGAVAARSSLASSDSELSQPNTRPHSRQAVSKSKPLRSRSASPTRSEEAASTEDETPVEPIKQERNPINDFVLNGVQPFVREKSYRPISFNPQPPPPIPS</sequence>
<feature type="compositionally biased region" description="Pro residues" evidence="2">
    <location>
        <begin position="839"/>
        <end position="849"/>
    </location>
</feature>
<proteinExistence type="predicted"/>
<protein>
    <submittedName>
        <fullName evidence="4">LOW QUALITY PROTEIN: uncharacterized protein LOC105425826</fullName>
    </submittedName>
</protein>
<feature type="region of interest" description="Disordered" evidence="2">
    <location>
        <begin position="1326"/>
        <end position="1395"/>
    </location>
</feature>
<feature type="compositionally biased region" description="Polar residues" evidence="2">
    <location>
        <begin position="1339"/>
        <end position="1351"/>
    </location>
</feature>
<dbReference type="KEGG" id="pbar:105425826"/>
<evidence type="ECO:0000313" key="4">
    <source>
        <dbReference type="RefSeq" id="XP_011635070.1"/>
    </source>
</evidence>
<feature type="region of interest" description="Disordered" evidence="2">
    <location>
        <begin position="765"/>
        <end position="850"/>
    </location>
</feature>
<dbReference type="RefSeq" id="XP_011635070.1">
    <property type="nucleotide sequence ID" value="XM_011636768.2"/>
</dbReference>
<dbReference type="Proteomes" id="UP000504615">
    <property type="component" value="Unplaced"/>
</dbReference>
<reference evidence="4" key="1">
    <citation type="submission" date="2025-08" db="UniProtKB">
        <authorList>
            <consortium name="RefSeq"/>
        </authorList>
    </citation>
    <scope>IDENTIFICATION</scope>
</reference>
<feature type="region of interest" description="Disordered" evidence="2">
    <location>
        <begin position="369"/>
        <end position="638"/>
    </location>
</feature>
<feature type="compositionally biased region" description="Basic and acidic residues" evidence="2">
    <location>
        <begin position="618"/>
        <end position="638"/>
    </location>
</feature>
<feature type="region of interest" description="Disordered" evidence="2">
    <location>
        <begin position="1"/>
        <end position="53"/>
    </location>
</feature>
<dbReference type="GeneID" id="105425826"/>
<feature type="region of interest" description="Disordered" evidence="2">
    <location>
        <begin position="1186"/>
        <end position="1255"/>
    </location>
</feature>
<accession>A0A6I9W4R9</accession>
<gene>
    <name evidence="4" type="primary">LOC105425826</name>
</gene>
<feature type="compositionally biased region" description="Low complexity" evidence="2">
    <location>
        <begin position="1196"/>
        <end position="1212"/>
    </location>
</feature>
<organism evidence="3 4">
    <name type="scientific">Pogonomyrmex barbatus</name>
    <name type="common">red harvester ant</name>
    <dbReference type="NCBI Taxonomy" id="144034"/>
    <lineage>
        <taxon>Eukaryota</taxon>
        <taxon>Metazoa</taxon>
        <taxon>Ecdysozoa</taxon>
        <taxon>Arthropoda</taxon>
        <taxon>Hexapoda</taxon>
        <taxon>Insecta</taxon>
        <taxon>Pterygota</taxon>
        <taxon>Neoptera</taxon>
        <taxon>Endopterygota</taxon>
        <taxon>Hymenoptera</taxon>
        <taxon>Apocrita</taxon>
        <taxon>Aculeata</taxon>
        <taxon>Formicoidea</taxon>
        <taxon>Formicidae</taxon>
        <taxon>Myrmicinae</taxon>
        <taxon>Pogonomyrmex</taxon>
    </lineage>
</organism>
<feature type="compositionally biased region" description="Low complexity" evidence="2">
    <location>
        <begin position="155"/>
        <end position="166"/>
    </location>
</feature>
<evidence type="ECO:0000313" key="3">
    <source>
        <dbReference type="Proteomes" id="UP000504615"/>
    </source>
</evidence>
<keyword evidence="3" id="KW-1185">Reference proteome</keyword>
<feature type="compositionally biased region" description="Polar residues" evidence="2">
    <location>
        <begin position="1"/>
        <end position="18"/>
    </location>
</feature>
<evidence type="ECO:0000256" key="2">
    <source>
        <dbReference type="SAM" id="MobiDB-lite"/>
    </source>
</evidence>
<feature type="region of interest" description="Disordered" evidence="2">
    <location>
        <begin position="925"/>
        <end position="951"/>
    </location>
</feature>
<dbReference type="OrthoDB" id="29596at2759"/>
<feature type="compositionally biased region" description="Basic and acidic residues" evidence="2">
    <location>
        <begin position="378"/>
        <end position="463"/>
    </location>
</feature>
<feature type="compositionally biased region" description="Basic and acidic residues" evidence="2">
    <location>
        <begin position="487"/>
        <end position="526"/>
    </location>
</feature>
<keyword evidence="1" id="KW-0175">Coiled coil</keyword>
<feature type="coiled-coil region" evidence="1">
    <location>
        <begin position="1126"/>
        <end position="1164"/>
    </location>
</feature>